<accession>A0A8B8BDV2</accession>
<dbReference type="InterPro" id="IPR017907">
    <property type="entry name" value="Znf_RING_CS"/>
</dbReference>
<protein>
    <recommendedName>
        <fullName evidence="2">RBR-type E3 ubiquitin transferase</fullName>
        <ecNumber evidence="2">2.3.2.31</ecNumber>
    </recommendedName>
</protein>
<evidence type="ECO:0000313" key="13">
    <source>
        <dbReference type="RefSeq" id="XP_022301570.1"/>
    </source>
</evidence>
<evidence type="ECO:0000256" key="1">
    <source>
        <dbReference type="ARBA" id="ARBA00001798"/>
    </source>
</evidence>
<dbReference type="AlphaFoldDB" id="A0A8B8BDV2"/>
<feature type="domain" description="RING-type" evidence="10">
    <location>
        <begin position="3"/>
        <end position="52"/>
    </location>
</feature>
<dbReference type="GO" id="GO:0008270">
    <property type="term" value="F:zinc ion binding"/>
    <property type="evidence" value="ECO:0007669"/>
    <property type="project" value="UniProtKB-KW"/>
</dbReference>
<keyword evidence="6 9" id="KW-0863">Zinc-finger</keyword>
<evidence type="ECO:0000256" key="9">
    <source>
        <dbReference type="PROSITE-ProRule" id="PRU00175"/>
    </source>
</evidence>
<comment type="catalytic activity">
    <reaction evidence="1">
        <text>[E2 ubiquitin-conjugating enzyme]-S-ubiquitinyl-L-cysteine + [acceptor protein]-L-lysine = [E2 ubiquitin-conjugating enzyme]-L-cysteine + [acceptor protein]-N(6)-ubiquitinyl-L-lysine.</text>
        <dbReference type="EC" id="2.3.2.31"/>
    </reaction>
</comment>
<dbReference type="PROSITE" id="PS00518">
    <property type="entry name" value="ZF_RING_1"/>
    <property type="match status" value="2"/>
</dbReference>
<dbReference type="CDD" id="cd20335">
    <property type="entry name" value="BRcat_RBR"/>
    <property type="match status" value="1"/>
</dbReference>
<dbReference type="RefSeq" id="XP_022301570.1">
    <property type="nucleotide sequence ID" value="XM_022445862.1"/>
</dbReference>
<dbReference type="KEGG" id="cvn:111109652"/>
<proteinExistence type="predicted"/>
<evidence type="ECO:0000256" key="7">
    <source>
        <dbReference type="ARBA" id="ARBA00022786"/>
    </source>
</evidence>
<dbReference type="PROSITE" id="PS50089">
    <property type="entry name" value="ZF_RING_2"/>
    <property type="match status" value="1"/>
</dbReference>
<evidence type="ECO:0000256" key="5">
    <source>
        <dbReference type="ARBA" id="ARBA00022737"/>
    </source>
</evidence>
<evidence type="ECO:0000259" key="11">
    <source>
        <dbReference type="PROSITE" id="PS51873"/>
    </source>
</evidence>
<dbReference type="SMART" id="SM00184">
    <property type="entry name" value="RING"/>
    <property type="match status" value="2"/>
</dbReference>
<dbReference type="InterPro" id="IPR002867">
    <property type="entry name" value="IBR_dom"/>
</dbReference>
<keyword evidence="7" id="KW-0833">Ubl conjugation pathway</keyword>
<evidence type="ECO:0000256" key="8">
    <source>
        <dbReference type="ARBA" id="ARBA00022833"/>
    </source>
</evidence>
<dbReference type="PANTHER" id="PTHR11685">
    <property type="entry name" value="RBR FAMILY RING FINGER AND IBR DOMAIN-CONTAINING"/>
    <property type="match status" value="1"/>
</dbReference>
<evidence type="ECO:0000256" key="6">
    <source>
        <dbReference type="ARBA" id="ARBA00022771"/>
    </source>
</evidence>
<dbReference type="InterPro" id="IPR001841">
    <property type="entry name" value="Znf_RING"/>
</dbReference>
<evidence type="ECO:0000256" key="2">
    <source>
        <dbReference type="ARBA" id="ARBA00012251"/>
    </source>
</evidence>
<gene>
    <name evidence="13" type="primary">LOC111109652</name>
</gene>
<organism evidence="12 13">
    <name type="scientific">Crassostrea virginica</name>
    <name type="common">Eastern oyster</name>
    <dbReference type="NCBI Taxonomy" id="6565"/>
    <lineage>
        <taxon>Eukaryota</taxon>
        <taxon>Metazoa</taxon>
        <taxon>Spiralia</taxon>
        <taxon>Lophotrochozoa</taxon>
        <taxon>Mollusca</taxon>
        <taxon>Bivalvia</taxon>
        <taxon>Autobranchia</taxon>
        <taxon>Pteriomorphia</taxon>
        <taxon>Ostreida</taxon>
        <taxon>Ostreoidea</taxon>
        <taxon>Ostreidae</taxon>
        <taxon>Crassostrea</taxon>
    </lineage>
</organism>
<dbReference type="InterPro" id="IPR013083">
    <property type="entry name" value="Znf_RING/FYVE/PHD"/>
</dbReference>
<dbReference type="GO" id="GO:0016567">
    <property type="term" value="P:protein ubiquitination"/>
    <property type="evidence" value="ECO:0007669"/>
    <property type="project" value="InterPro"/>
</dbReference>
<evidence type="ECO:0000259" key="10">
    <source>
        <dbReference type="PROSITE" id="PS50089"/>
    </source>
</evidence>
<dbReference type="PROSITE" id="PS51873">
    <property type="entry name" value="TRIAD"/>
    <property type="match status" value="1"/>
</dbReference>
<dbReference type="GeneID" id="111109652"/>
<dbReference type="EC" id="2.3.2.31" evidence="2"/>
<name>A0A8B8BDV2_CRAVI</name>
<keyword evidence="4" id="KW-0479">Metal-binding</keyword>
<dbReference type="Pfam" id="PF01485">
    <property type="entry name" value="IBR"/>
    <property type="match status" value="1"/>
</dbReference>
<dbReference type="OrthoDB" id="1431934at2759"/>
<feature type="domain" description="RING-type" evidence="11">
    <location>
        <begin position="1"/>
        <end position="237"/>
    </location>
</feature>
<dbReference type="SMART" id="SM00647">
    <property type="entry name" value="IBR"/>
    <property type="match status" value="2"/>
</dbReference>
<dbReference type="GO" id="GO:0061630">
    <property type="term" value="F:ubiquitin protein ligase activity"/>
    <property type="evidence" value="ECO:0007669"/>
    <property type="project" value="UniProtKB-EC"/>
</dbReference>
<dbReference type="Gene3D" id="1.20.120.1750">
    <property type="match status" value="1"/>
</dbReference>
<reference evidence="13" key="1">
    <citation type="submission" date="2025-08" db="UniProtKB">
        <authorList>
            <consortium name="RefSeq"/>
        </authorList>
    </citation>
    <scope>IDENTIFICATION</scope>
    <source>
        <tissue evidence="13">Whole sample</tissue>
    </source>
</reference>
<dbReference type="SUPFAM" id="SSF57850">
    <property type="entry name" value="RING/U-box"/>
    <property type="match status" value="2"/>
</dbReference>
<keyword evidence="5" id="KW-0677">Repeat</keyword>
<evidence type="ECO:0000256" key="4">
    <source>
        <dbReference type="ARBA" id="ARBA00022723"/>
    </source>
</evidence>
<keyword evidence="12" id="KW-1185">Reference proteome</keyword>
<evidence type="ECO:0000256" key="3">
    <source>
        <dbReference type="ARBA" id="ARBA00022679"/>
    </source>
</evidence>
<dbReference type="Proteomes" id="UP000694844">
    <property type="component" value="Chromosome 8"/>
</dbReference>
<keyword evidence="3" id="KW-0808">Transferase</keyword>
<keyword evidence="8" id="KW-0862">Zinc</keyword>
<dbReference type="InterPro" id="IPR031127">
    <property type="entry name" value="E3_UB_ligase_RBR"/>
</dbReference>
<dbReference type="Gene3D" id="3.30.40.10">
    <property type="entry name" value="Zinc/RING finger domain, C3HC4 (zinc finger)"/>
    <property type="match status" value="1"/>
</dbReference>
<dbReference type="InterPro" id="IPR044066">
    <property type="entry name" value="TRIAD_supradom"/>
</dbReference>
<sequence length="412" mass="47763">MDCGVCFTSLGDSGKDSTEGIIILPCQHSFCQMCMLHYAVEKIKTGSLSITCMEYKCSSELDQITIQSLVPGQLFAQWLHRKQERAVMSTGKWRWCPNTKCDHVLSLTENEHNASRKNTVPKIFSKSSFSLRGVACFCSTEFCIECNEFPHWPASCQQIKSYVKALDIQNDLMRDEDSMRTFRVKVKPCPLCKEKIDKSWGCNAMSCRCGHHFCWLCLKPNPYSHHDCQEIPMQEIDVVNTKVVKFEIHYLEQAYSYRKKCFKLRKQRETLLKEEKKFRSYADLIMSGIDQSKAKERLALKSSQLRHLTTVIETLKLLENVCISISNTSKKWAAGKEFKTLSTTVDYILSRILELLQLPPDTETDKQMNKLRGFLTEKVKMMVLLGFYLQQMYSKKVKVQRELKVRYKVGYD</sequence>
<evidence type="ECO:0000313" key="12">
    <source>
        <dbReference type="Proteomes" id="UP000694844"/>
    </source>
</evidence>
<dbReference type="Pfam" id="PF26200">
    <property type="entry name" value="Rcat_RNF216"/>
    <property type="match status" value="1"/>
</dbReference>